<evidence type="ECO:0000313" key="1">
    <source>
        <dbReference type="EMBL" id="KIR21758.1"/>
    </source>
</evidence>
<dbReference type="Proteomes" id="UP000032210">
    <property type="component" value="Unassembled WGS sequence"/>
</dbReference>
<evidence type="ECO:0000313" key="2">
    <source>
        <dbReference type="Proteomes" id="UP000032210"/>
    </source>
</evidence>
<protein>
    <submittedName>
        <fullName evidence="1">Uncharacterized protein</fullName>
    </submittedName>
</protein>
<comment type="caution">
    <text evidence="1">The sequence shown here is derived from an EMBL/GenBank/DDBJ whole genome shotgun (WGS) entry which is preliminary data.</text>
</comment>
<dbReference type="EMBL" id="JXCQ01000021">
    <property type="protein sequence ID" value="KIR21758.1"/>
    <property type="molecule type" value="Genomic_DNA"/>
</dbReference>
<organism evidence="1 2">
    <name type="scientific">Pseudomonas fluorescens</name>
    <dbReference type="NCBI Taxonomy" id="294"/>
    <lineage>
        <taxon>Bacteria</taxon>
        <taxon>Pseudomonadati</taxon>
        <taxon>Pseudomonadota</taxon>
        <taxon>Gammaproteobacteria</taxon>
        <taxon>Pseudomonadales</taxon>
        <taxon>Pseudomonadaceae</taxon>
        <taxon>Pseudomonas</taxon>
    </lineage>
</organism>
<gene>
    <name evidence="1" type="ORF">PFLU3_27940</name>
</gene>
<proteinExistence type="predicted"/>
<dbReference type="PATRIC" id="fig|294.125.peg.2869"/>
<dbReference type="AlphaFoldDB" id="A0A0D0SIA9"/>
<accession>A0A0D0SIA9</accession>
<reference evidence="1 2" key="1">
    <citation type="submission" date="2015-01" db="EMBL/GenBank/DDBJ databases">
        <title>Genome sequence of the beneficial rhizobacterium Pseudomonas fluorescens 2-79.</title>
        <authorList>
            <person name="Thuermer A."/>
            <person name="Daniel R."/>
        </authorList>
    </citation>
    <scope>NUCLEOTIDE SEQUENCE [LARGE SCALE GENOMIC DNA]</scope>
    <source>
        <strain evidence="1 2">2-79</strain>
    </source>
</reference>
<name>A0A0D0SIA9_PSEFL</name>
<sequence>MSIDKDWVPGFGEIVTWYAMDKAGALAIMVNNCFGRLPKVLLGVSDLEQKLDNLSEYIWEASDKFPELAQNKNGRTILDQYSAYSYRHLTSKAEVESWVAKRSLPTSRLTEYSLPAIKGFYIYHGVEGSVPGEDYPVGHQGESDMGDYFRYLMPSVKGGIHEIPELLRGVITVCETLEFSELAFVSGDLVDEYFCKLYDLPNS</sequence>
<dbReference type="RefSeq" id="WP_080889070.1">
    <property type="nucleotide sequence ID" value="NZ_JXCQ01000021.1"/>
</dbReference>